<feature type="compositionally biased region" description="Low complexity" evidence="1">
    <location>
        <begin position="414"/>
        <end position="424"/>
    </location>
</feature>
<feature type="region of interest" description="Disordered" evidence="1">
    <location>
        <begin position="446"/>
        <end position="484"/>
    </location>
</feature>
<feature type="region of interest" description="Disordered" evidence="1">
    <location>
        <begin position="508"/>
        <end position="553"/>
    </location>
</feature>
<dbReference type="Proteomes" id="UP000466039">
    <property type="component" value="Chromosome"/>
</dbReference>
<evidence type="ECO:0000256" key="1">
    <source>
        <dbReference type="SAM" id="MobiDB-lite"/>
    </source>
</evidence>
<dbReference type="InterPro" id="IPR013228">
    <property type="entry name" value="PE-PPE_C"/>
</dbReference>
<dbReference type="SUPFAM" id="SSF53474">
    <property type="entry name" value="alpha/beta-Hydrolases"/>
    <property type="match status" value="1"/>
</dbReference>
<feature type="compositionally biased region" description="Low complexity" evidence="1">
    <location>
        <begin position="544"/>
        <end position="553"/>
    </location>
</feature>
<sequence length="553" mass="58251">MGNHRAEARKNMRTASYLTTGAALQIVTLFGLAYATDSHLPGISPMAAVSIFIDGTKDILPTTDSQDPDRMKGALDGAFDQCATSPCSGKNVFINYPREFGIMTGLGSHTYDDSKSIAAEETIKAIKAAKSDPTYQAGDPIYVVGFSQGANAASDVIDQLRKDGYDASGVTFVLLGNGARNDGGLWARLPAGVYVPLIGLSFGASTNPSLDPKAPQVIQISKQYDGASDVPKYVMNPLAWANAALGFIYVHNGYYNDVEIPDVNNNGFDQADIDALEDNPDYIVTKTGNVTDILIKNPVGQLPLTRPLLDLGVPPEIVRALDPLLRAIIETGYDRPTDGKYAATPVHLELMPDPHQWVEDFHAIAAGMEETQENLAELNHANLMQNNIPEPQTQTITASGTEEKSVVATTTTGVVTTPKTGGETARTGPVGGQTWYKPFTPAPVTQAPPTATVPPTTQPVTPVVNQDPAPTGGEVTTPSTSKPQVNINKSLQQINKAITGTVNTVVGALTPKRSGGTTTTQDPSPSTQDPGPTDTEPSGGGTGTESNNETPAA</sequence>
<evidence type="ECO:0000313" key="4">
    <source>
        <dbReference type="Proteomes" id="UP000466039"/>
    </source>
</evidence>
<evidence type="ECO:0000259" key="2">
    <source>
        <dbReference type="Pfam" id="PF08237"/>
    </source>
</evidence>
<dbReference type="EMBL" id="AP022617">
    <property type="protein sequence ID" value="BBZ60403.1"/>
    <property type="molecule type" value="Genomic_DNA"/>
</dbReference>
<accession>A0AAD1IUH4</accession>
<protein>
    <recommendedName>
        <fullName evidence="2">PE-PPE domain-containing protein</fullName>
    </recommendedName>
</protein>
<feature type="compositionally biased region" description="Polar residues" evidence="1">
    <location>
        <begin position="474"/>
        <end position="484"/>
    </location>
</feature>
<gene>
    <name evidence="3" type="ORF">MMON_17040</name>
</gene>
<feature type="region of interest" description="Disordered" evidence="1">
    <location>
        <begin position="414"/>
        <end position="433"/>
    </location>
</feature>
<dbReference type="InterPro" id="IPR029058">
    <property type="entry name" value="AB_hydrolase_fold"/>
</dbReference>
<evidence type="ECO:0000313" key="3">
    <source>
        <dbReference type="EMBL" id="BBZ60403.1"/>
    </source>
</evidence>
<proteinExistence type="predicted"/>
<feature type="compositionally biased region" description="Low complexity" evidence="1">
    <location>
        <begin position="514"/>
        <end position="537"/>
    </location>
</feature>
<dbReference type="Pfam" id="PF08237">
    <property type="entry name" value="PE-PPE"/>
    <property type="match status" value="1"/>
</dbReference>
<dbReference type="AlphaFoldDB" id="A0AAD1IUH4"/>
<feature type="compositionally biased region" description="Low complexity" evidence="1">
    <location>
        <begin position="446"/>
        <end position="464"/>
    </location>
</feature>
<name>A0AAD1IUH4_MYCMB</name>
<organism evidence="3 4">
    <name type="scientific">Mycolicibacterium monacense</name>
    <name type="common">Mycobacterium monacense</name>
    <dbReference type="NCBI Taxonomy" id="85693"/>
    <lineage>
        <taxon>Bacteria</taxon>
        <taxon>Bacillati</taxon>
        <taxon>Actinomycetota</taxon>
        <taxon>Actinomycetes</taxon>
        <taxon>Mycobacteriales</taxon>
        <taxon>Mycobacteriaceae</taxon>
        <taxon>Mycolicibacterium</taxon>
    </lineage>
</organism>
<reference evidence="3 4" key="1">
    <citation type="journal article" date="2019" name="Emerg. Microbes Infect.">
        <title>Comprehensive subspecies identification of 175 nontuberculous mycobacteria species based on 7547 genomic profiles.</title>
        <authorList>
            <person name="Matsumoto Y."/>
            <person name="Kinjo T."/>
            <person name="Motooka D."/>
            <person name="Nabeya D."/>
            <person name="Jung N."/>
            <person name="Uechi K."/>
            <person name="Horii T."/>
            <person name="Iida T."/>
            <person name="Fujita J."/>
            <person name="Nakamura S."/>
        </authorList>
    </citation>
    <scope>NUCLEOTIDE SEQUENCE [LARGE SCALE GENOMIC DNA]</scope>
    <source>
        <strain evidence="3 4">JCM 15658</strain>
    </source>
</reference>
<keyword evidence="4" id="KW-1185">Reference proteome</keyword>
<feature type="domain" description="PE-PPE" evidence="2">
    <location>
        <begin position="92"/>
        <end position="334"/>
    </location>
</feature>
<dbReference type="Gene3D" id="3.40.50.1820">
    <property type="entry name" value="alpha/beta hydrolase"/>
    <property type="match status" value="1"/>
</dbReference>